<keyword evidence="2 13" id="KW-0378">Hydrolase</keyword>
<dbReference type="Proteomes" id="UP000594621">
    <property type="component" value="Chromosome"/>
</dbReference>
<keyword evidence="3" id="KW-0809">Transit peptide</keyword>
<name>A0A7S9D6B5_9BRAD</name>
<organism evidence="13 14">
    <name type="scientific">Bradyrhizobium commune</name>
    <dbReference type="NCBI Taxonomy" id="83627"/>
    <lineage>
        <taxon>Bacteria</taxon>
        <taxon>Pseudomonadati</taxon>
        <taxon>Pseudomonadota</taxon>
        <taxon>Alphaproteobacteria</taxon>
        <taxon>Hyphomicrobiales</taxon>
        <taxon>Nitrobacteraceae</taxon>
        <taxon>Bradyrhizobium</taxon>
    </lineage>
</organism>
<evidence type="ECO:0000256" key="2">
    <source>
        <dbReference type="ARBA" id="ARBA00022801"/>
    </source>
</evidence>
<gene>
    <name evidence="13" type="ORF">IC761_00645</name>
</gene>
<dbReference type="GO" id="GO:0102390">
    <property type="term" value="F:mycophenolic acid acyl-glucuronide esterase activity"/>
    <property type="evidence" value="ECO:0007669"/>
    <property type="project" value="UniProtKB-EC"/>
</dbReference>
<evidence type="ECO:0000256" key="1">
    <source>
        <dbReference type="ARBA" id="ARBA00012423"/>
    </source>
</evidence>
<dbReference type="EC" id="3.1.1.93" evidence="4"/>
<dbReference type="InterPro" id="IPR000073">
    <property type="entry name" value="AB_hydrolase_1"/>
</dbReference>
<dbReference type="SUPFAM" id="SSF53474">
    <property type="entry name" value="alpha/beta-Hydrolases"/>
    <property type="match status" value="1"/>
</dbReference>
<feature type="domain" description="AB hydrolase-1" evidence="12">
    <location>
        <begin position="62"/>
        <end position="257"/>
    </location>
</feature>
<comment type="catalytic activity">
    <reaction evidence="10">
        <text>S-hexadecanoyl-L-cysteinyl-[protein] + H2O = L-cysteinyl-[protein] + hexadecanoate + H(+)</text>
        <dbReference type="Rhea" id="RHEA:19233"/>
        <dbReference type="Rhea" id="RHEA-COMP:10131"/>
        <dbReference type="Rhea" id="RHEA-COMP:11032"/>
        <dbReference type="ChEBI" id="CHEBI:7896"/>
        <dbReference type="ChEBI" id="CHEBI:15377"/>
        <dbReference type="ChEBI" id="CHEBI:15378"/>
        <dbReference type="ChEBI" id="CHEBI:29950"/>
        <dbReference type="ChEBI" id="CHEBI:74151"/>
        <dbReference type="EC" id="3.1.2.22"/>
    </reaction>
    <physiologicalReaction direction="left-to-right" evidence="10">
        <dbReference type="Rhea" id="RHEA:19234"/>
    </physiologicalReaction>
</comment>
<evidence type="ECO:0000256" key="5">
    <source>
        <dbReference type="ARBA" id="ARBA00039314"/>
    </source>
</evidence>
<dbReference type="InterPro" id="IPR052382">
    <property type="entry name" value="ABHD10_acyl-thioesterase"/>
</dbReference>
<protein>
    <recommendedName>
        <fullName evidence="5">Palmitoyl-protein thioesterase ABHD10, mitochondrial</fullName>
        <ecNumber evidence="4">3.1.1.93</ecNumber>
        <ecNumber evidence="1">3.1.2.22</ecNumber>
    </recommendedName>
    <alternativeName>
        <fullName evidence="7">Acyl-protein thioesterase ABHD10</fullName>
    </alternativeName>
    <alternativeName>
        <fullName evidence="8">Alpha/beta hydrolase domain-containing protein 10</fullName>
    </alternativeName>
    <alternativeName>
        <fullName evidence="6">Mycophenolic acid acyl-glucuronide esterase, mitochondrial</fullName>
    </alternativeName>
</protein>
<evidence type="ECO:0000313" key="13">
    <source>
        <dbReference type="EMBL" id="QPF91848.1"/>
    </source>
</evidence>
<evidence type="ECO:0000256" key="11">
    <source>
        <dbReference type="ARBA" id="ARBA00047972"/>
    </source>
</evidence>
<dbReference type="AlphaFoldDB" id="A0A7S9D6B5"/>
<dbReference type="EMBL" id="CP061379">
    <property type="protein sequence ID" value="QPF91848.1"/>
    <property type="molecule type" value="Genomic_DNA"/>
</dbReference>
<evidence type="ECO:0000256" key="8">
    <source>
        <dbReference type="ARBA" id="ARBA00042704"/>
    </source>
</evidence>
<dbReference type="Gene3D" id="3.40.50.1820">
    <property type="entry name" value="alpha/beta hydrolase"/>
    <property type="match status" value="1"/>
</dbReference>
<evidence type="ECO:0000256" key="9">
    <source>
        <dbReference type="ARBA" id="ARBA00046047"/>
    </source>
</evidence>
<evidence type="ECO:0000256" key="4">
    <source>
        <dbReference type="ARBA" id="ARBA00039132"/>
    </source>
</evidence>
<evidence type="ECO:0000256" key="10">
    <source>
        <dbReference type="ARBA" id="ARBA00047409"/>
    </source>
</evidence>
<proteinExistence type="predicted"/>
<dbReference type="InterPro" id="IPR029058">
    <property type="entry name" value="AB_hydrolase_fold"/>
</dbReference>
<evidence type="ECO:0000259" key="12">
    <source>
        <dbReference type="Pfam" id="PF12697"/>
    </source>
</evidence>
<dbReference type="Pfam" id="PF12697">
    <property type="entry name" value="Abhydrolase_6"/>
    <property type="match status" value="1"/>
</dbReference>
<sequence>MTNAIPDAVLDFIEVGEGPSARRIAVRRRVGQGPGQGPGLIWLGGFKSDMQGGKAVALDGWAGERGRACVRFDYSGHGESSGDFAEGTIGSWLEDSVAVFERFCTGPQVLIGSSMGGWMALLLAREIKKRAGKASLAGLVLIAPAPDFTEELMWKNFSPEVKKEIETRGFWLRPSEYGDGSPYPITRSLIEEGRNHLVLGSAIDLGCPVRILQGAQDPDVPWQHAFALTHRLPADDVVLTMIQDGDHRLSRPQDIARLLAAVAEIE</sequence>
<evidence type="ECO:0000256" key="3">
    <source>
        <dbReference type="ARBA" id="ARBA00022946"/>
    </source>
</evidence>
<dbReference type="PANTHER" id="PTHR16138">
    <property type="entry name" value="MYCOPHENOLIC ACID ACYL-GLUCURONIDE ESTERASE, MITOCHONDRIAL"/>
    <property type="match status" value="1"/>
</dbReference>
<dbReference type="GO" id="GO:0008474">
    <property type="term" value="F:palmitoyl-(protein) hydrolase activity"/>
    <property type="evidence" value="ECO:0007669"/>
    <property type="project" value="UniProtKB-EC"/>
</dbReference>
<dbReference type="PANTHER" id="PTHR16138:SF7">
    <property type="entry name" value="PALMITOYL-PROTEIN THIOESTERASE ABHD10, MITOCHONDRIAL"/>
    <property type="match status" value="1"/>
</dbReference>
<keyword evidence="14" id="KW-1185">Reference proteome</keyword>
<dbReference type="KEGG" id="bcou:IC761_00645"/>
<dbReference type="RefSeq" id="WP_195801405.1">
    <property type="nucleotide sequence ID" value="NZ_CP061379.1"/>
</dbReference>
<comment type="catalytic activity">
    <reaction evidence="11">
        <text>mycophenolic acid O-acyl-beta-D-glucuronide + H2O = mycophenolate + D-glucuronate + H(+)</text>
        <dbReference type="Rhea" id="RHEA:34179"/>
        <dbReference type="ChEBI" id="CHEBI:15377"/>
        <dbReference type="ChEBI" id="CHEBI:15378"/>
        <dbReference type="ChEBI" id="CHEBI:58720"/>
        <dbReference type="ChEBI" id="CHEBI:62932"/>
        <dbReference type="ChEBI" id="CHEBI:66982"/>
        <dbReference type="EC" id="3.1.1.93"/>
    </reaction>
    <physiologicalReaction direction="left-to-right" evidence="11">
        <dbReference type="Rhea" id="RHEA:34180"/>
    </physiologicalReaction>
</comment>
<evidence type="ECO:0000256" key="7">
    <source>
        <dbReference type="ARBA" id="ARBA00042645"/>
    </source>
</evidence>
<reference evidence="13 14" key="1">
    <citation type="submission" date="2020-09" db="EMBL/GenBank/DDBJ databases">
        <title>Complete genomes of bradyrhizobia occurring on native shrubby legumes in Australia.</title>
        <authorList>
            <person name="Lafay B."/>
        </authorList>
    </citation>
    <scope>NUCLEOTIDE SEQUENCE [LARGE SCALE GENOMIC DNA]</scope>
    <source>
        <strain evidence="13 14">BDV5040</strain>
    </source>
</reference>
<comment type="function">
    <text evidence="9">Acts as an acyl-protein thioesterase that hydrolyzes fatty acids from acylated residues in proteins. Regulates the mitochondrial S-depalmitoylation of the nucleophilic active site residue of peroxiredoxin-5/PRDX5, a key antioxidant protein, therefore modulating mitochondrial antioxidant ability. Also catalyzes the deglucuronidation of mycophenolic acid acyl-glucuronide, an active metabolite of the immunosuppressant drug mycophenolate.</text>
</comment>
<accession>A0A7S9D6B5</accession>
<evidence type="ECO:0000256" key="6">
    <source>
        <dbReference type="ARBA" id="ARBA00041520"/>
    </source>
</evidence>
<dbReference type="EC" id="3.1.2.22" evidence="1"/>
<evidence type="ECO:0000313" key="14">
    <source>
        <dbReference type="Proteomes" id="UP000594621"/>
    </source>
</evidence>